<dbReference type="Proteomes" id="UP000635885">
    <property type="component" value="Unassembled WGS sequence"/>
</dbReference>
<evidence type="ECO:0008006" key="3">
    <source>
        <dbReference type="Google" id="ProtNLM"/>
    </source>
</evidence>
<sequence length="431" mass="50383">MQLHLQETQIDSMKQKYILIILCTLLFACNKVDNEGKLSDYQSAENIIHPNTLNIHLEKTSEIEIQNPSLDHRFNKMSLDYIYQDSLLYYSYENVIKIVNLNNGDLSEIILNDFEIRGDIINVLPISKDSILTLQVMPPILMINNSKGDIFYKETLPYFPFDVDDLFWKSMNQIGGKGNFNFNLQQLRNLHFDKKEHTVHIPMLPVDYIFLEKVTNSQTIGVFDLNSRGWKGGYGKSRGIIRHRGNKNFSKIFDQNYFLVKGDTSYLSYPVSHHVFLINNKTDELIDEIVASSTSPESIPFPIDKDWLTSGDFVKLNEWRAESPFYSELMFHKEPQLFSRFYFHKKSISDSKKGTYWQNRKITLLVFDINLNLHQEIPVNTEIFELWRFLPTSDGFIVSEMNKQKALENAENIYLGYTVKYRLKKDGDDTK</sequence>
<evidence type="ECO:0000313" key="1">
    <source>
        <dbReference type="EMBL" id="GGC49969.1"/>
    </source>
</evidence>
<keyword evidence="2" id="KW-1185">Reference proteome</keyword>
<protein>
    <recommendedName>
        <fullName evidence="3">DUF4221 domain-containing protein</fullName>
    </recommendedName>
</protein>
<comment type="caution">
    <text evidence="1">The sequence shown here is derived from an EMBL/GenBank/DDBJ whole genome shotgun (WGS) entry which is preliminary data.</text>
</comment>
<gene>
    <name evidence="1" type="ORF">GCM10010993_30610</name>
</gene>
<reference evidence="2" key="1">
    <citation type="journal article" date="2019" name="Int. J. Syst. Evol. Microbiol.">
        <title>The Global Catalogue of Microorganisms (GCM) 10K type strain sequencing project: providing services to taxonomists for standard genome sequencing and annotation.</title>
        <authorList>
            <consortium name="The Broad Institute Genomics Platform"/>
            <consortium name="The Broad Institute Genome Sequencing Center for Infectious Disease"/>
            <person name="Wu L."/>
            <person name="Ma J."/>
        </authorList>
    </citation>
    <scope>NUCLEOTIDE SEQUENCE [LARGE SCALE GENOMIC DNA]</scope>
    <source>
        <strain evidence="2">CGMCC 1.12479</strain>
    </source>
</reference>
<evidence type="ECO:0000313" key="2">
    <source>
        <dbReference type="Proteomes" id="UP000635885"/>
    </source>
</evidence>
<name>A0ABQ1N6S1_9BACT</name>
<proteinExistence type="predicted"/>
<accession>A0ABQ1N6S1</accession>
<organism evidence="1 2">
    <name type="scientific">Belliella aquatica</name>
    <dbReference type="NCBI Taxonomy" id="1323734"/>
    <lineage>
        <taxon>Bacteria</taxon>
        <taxon>Pseudomonadati</taxon>
        <taxon>Bacteroidota</taxon>
        <taxon>Cytophagia</taxon>
        <taxon>Cytophagales</taxon>
        <taxon>Cyclobacteriaceae</taxon>
        <taxon>Belliella</taxon>
    </lineage>
</organism>
<dbReference type="EMBL" id="BMFD01000014">
    <property type="protein sequence ID" value="GGC49969.1"/>
    <property type="molecule type" value="Genomic_DNA"/>
</dbReference>